<protein>
    <submittedName>
        <fullName evidence="1">Phosphoglycerate mutase family protein</fullName>
    </submittedName>
</protein>
<dbReference type="InterPro" id="IPR013078">
    <property type="entry name" value="His_Pase_superF_clade-1"/>
</dbReference>
<dbReference type="Gene3D" id="3.40.50.1240">
    <property type="entry name" value="Phosphoglycerate mutase-like"/>
    <property type="match status" value="1"/>
</dbReference>
<dbReference type="SUPFAM" id="SSF53254">
    <property type="entry name" value="Phosphoglycerate mutase-like"/>
    <property type="match status" value="1"/>
</dbReference>
<dbReference type="Pfam" id="PF00300">
    <property type="entry name" value="His_Phos_1"/>
    <property type="match status" value="1"/>
</dbReference>
<name>A0ABR8PTY3_9CLOT</name>
<reference evidence="1 2" key="1">
    <citation type="submission" date="2020-08" db="EMBL/GenBank/DDBJ databases">
        <title>A Genomic Blueprint of the Chicken Gut Microbiome.</title>
        <authorList>
            <person name="Gilroy R."/>
            <person name="Ravi A."/>
            <person name="Getino M."/>
            <person name="Pursley I."/>
            <person name="Horton D.L."/>
            <person name="Alikhan N.-F."/>
            <person name="Baker D."/>
            <person name="Gharbi K."/>
            <person name="Hall N."/>
            <person name="Watson M."/>
            <person name="Adriaenssens E.M."/>
            <person name="Foster-Nyarko E."/>
            <person name="Jarju S."/>
            <person name="Secka A."/>
            <person name="Antonio M."/>
            <person name="Oren A."/>
            <person name="Chaudhuri R."/>
            <person name="La Ragione R.M."/>
            <person name="Hildebrand F."/>
            <person name="Pallen M.J."/>
        </authorList>
    </citation>
    <scope>NUCLEOTIDE SEQUENCE [LARGE SCALE GENOMIC DNA]</scope>
    <source>
        <strain evidence="1 2">Sa3CVN1</strain>
    </source>
</reference>
<dbReference type="Proteomes" id="UP000627781">
    <property type="component" value="Unassembled WGS sequence"/>
</dbReference>
<sequence>MNIGLVRHFKVDCYTKMFMTSDDFNKWIKQYDDSDVIENKFEIGNIKWHKCFSSDLSRAIKTSKAIFRSEITRTPLLREVPIAPICKTNIKLPYVFWCVSGRLGWLFNHKSQIETKKDTIRRVNEFLDSIENEGDRNILIVCHGFFMNMLQKELKRRGFVGENVRKPKNGRLYLYKK</sequence>
<dbReference type="InterPro" id="IPR029033">
    <property type="entry name" value="His_PPase_superfam"/>
</dbReference>
<comment type="caution">
    <text evidence="1">The sequence shown here is derived from an EMBL/GenBank/DDBJ whole genome shotgun (WGS) entry which is preliminary data.</text>
</comment>
<keyword evidence="2" id="KW-1185">Reference proteome</keyword>
<organism evidence="1 2">
    <name type="scientific">Clostridium cibarium</name>
    <dbReference type="NCBI Taxonomy" id="2762247"/>
    <lineage>
        <taxon>Bacteria</taxon>
        <taxon>Bacillati</taxon>
        <taxon>Bacillota</taxon>
        <taxon>Clostridia</taxon>
        <taxon>Eubacteriales</taxon>
        <taxon>Clostridiaceae</taxon>
        <taxon>Clostridium</taxon>
    </lineage>
</organism>
<dbReference type="EMBL" id="JACSRA010000013">
    <property type="protein sequence ID" value="MBD7911637.1"/>
    <property type="molecule type" value="Genomic_DNA"/>
</dbReference>
<dbReference type="RefSeq" id="WP_143316208.1">
    <property type="nucleotide sequence ID" value="NZ_JACSRA010000013.1"/>
</dbReference>
<gene>
    <name evidence="1" type="ORF">H9661_09740</name>
</gene>
<accession>A0ABR8PTY3</accession>
<dbReference type="CDD" id="cd07067">
    <property type="entry name" value="HP_PGM_like"/>
    <property type="match status" value="1"/>
</dbReference>
<evidence type="ECO:0000313" key="2">
    <source>
        <dbReference type="Proteomes" id="UP000627781"/>
    </source>
</evidence>
<proteinExistence type="predicted"/>
<evidence type="ECO:0000313" key="1">
    <source>
        <dbReference type="EMBL" id="MBD7911637.1"/>
    </source>
</evidence>